<dbReference type="InterPro" id="IPR006856">
    <property type="entry name" value="MATalpha_HMGbox"/>
</dbReference>
<keyword evidence="1 5" id="KW-0805">Transcription regulation</keyword>
<evidence type="ECO:0000259" key="6">
    <source>
        <dbReference type="PROSITE" id="PS51325"/>
    </source>
</evidence>
<organism evidence="7">
    <name type="scientific">Aspergillus heterothallicus</name>
    <dbReference type="NCBI Taxonomy" id="41742"/>
    <lineage>
        <taxon>Eukaryota</taxon>
        <taxon>Fungi</taxon>
        <taxon>Dikarya</taxon>
        <taxon>Ascomycota</taxon>
        <taxon>Pezizomycotina</taxon>
        <taxon>Eurotiomycetes</taxon>
        <taxon>Eurotiomycetidae</taxon>
        <taxon>Eurotiales</taxon>
        <taxon>Aspergillaceae</taxon>
        <taxon>Aspergillus</taxon>
        <taxon>Aspergillus subgen. Nidulantes</taxon>
    </lineage>
</organism>
<keyword evidence="4 5" id="KW-0539">Nucleus</keyword>
<keyword evidence="3 5" id="KW-0804">Transcription</keyword>
<accession>A0A3G6VE11</accession>
<reference evidence="7" key="1">
    <citation type="journal article" date="2018" name="Stud. Mycol.">
        <title>Evolution of asexual and sexual reproduction in the aspergilli.</title>
        <authorList>
            <person name="Ojeda-Lopez M."/>
            <person name="Chen W."/>
            <person name="Eagle C.E."/>
            <person name="Gutierrez G."/>
            <person name="Jia W.L."/>
            <person name="Swilaiman S.S."/>
            <person name="Huang Z."/>
            <person name="Park H.S."/>
            <person name="Yu J.H."/>
            <person name="Canovas D."/>
            <person name="Dyer P.S."/>
        </authorList>
    </citation>
    <scope>NUCLEOTIDE SEQUENCE</scope>
    <source>
        <strain evidence="7">50-5</strain>
    </source>
</reference>
<evidence type="ECO:0000256" key="1">
    <source>
        <dbReference type="ARBA" id="ARBA00023015"/>
    </source>
</evidence>
<comment type="similarity">
    <text evidence="5">Belongs to the MATALPHA1 family.</text>
</comment>
<dbReference type="GO" id="GO:0045895">
    <property type="term" value="P:positive regulation of mating-type specific transcription, DNA-templated"/>
    <property type="evidence" value="ECO:0007669"/>
    <property type="project" value="InterPro"/>
</dbReference>
<name>A0A3G6VE11_9EURO</name>
<feature type="domain" description="Alpha box" evidence="6">
    <location>
        <begin position="83"/>
        <end position="138"/>
    </location>
</feature>
<dbReference type="AlphaFoldDB" id="A0A3G6VE11"/>
<dbReference type="GO" id="GO:0008301">
    <property type="term" value="F:DNA binding, bending"/>
    <property type="evidence" value="ECO:0007669"/>
    <property type="project" value="InterPro"/>
</dbReference>
<evidence type="ECO:0000256" key="4">
    <source>
        <dbReference type="ARBA" id="ARBA00023242"/>
    </source>
</evidence>
<evidence type="ECO:0000256" key="2">
    <source>
        <dbReference type="ARBA" id="ARBA00023125"/>
    </source>
</evidence>
<gene>
    <name evidence="7" type="primary">MAT1-1-1</name>
</gene>
<evidence type="ECO:0000256" key="5">
    <source>
        <dbReference type="RuleBase" id="RU003516"/>
    </source>
</evidence>
<proteinExistence type="inferred from homology"/>
<dbReference type="Pfam" id="PF04769">
    <property type="entry name" value="MATalpha_HMGbox"/>
    <property type="match status" value="1"/>
</dbReference>
<evidence type="ECO:0000256" key="3">
    <source>
        <dbReference type="ARBA" id="ARBA00023163"/>
    </source>
</evidence>
<keyword evidence="2 5" id="KW-0238">DNA-binding</keyword>
<evidence type="ECO:0000313" key="7">
    <source>
        <dbReference type="EMBL" id="AZB52181.1"/>
    </source>
</evidence>
<dbReference type="GO" id="GO:0005634">
    <property type="term" value="C:nucleus"/>
    <property type="evidence" value="ECO:0007669"/>
    <property type="project" value="UniProtKB-SubCell"/>
</dbReference>
<dbReference type="EMBL" id="MH401192">
    <property type="protein sequence ID" value="AZB52181.1"/>
    <property type="molecule type" value="Genomic_DNA"/>
</dbReference>
<comment type="subcellular location">
    <subcellularLocation>
        <location evidence="5">Nucleus</location>
    </subcellularLocation>
</comment>
<protein>
    <submittedName>
        <fullName evidence="7">MAT1-1-1</fullName>
    </submittedName>
</protein>
<dbReference type="PROSITE" id="PS51325">
    <property type="entry name" value="ALPHA_BOX"/>
    <property type="match status" value="1"/>
</dbReference>
<sequence length="362" mass="40381">MENELSPLQRAFNLFLLSMPPDQLDELVKYIQVGKAQEISSPVHDWDIPAARLDTAQDNQHTVVLPDSAVTRPSSSRGKRSHDGRRPLNWFIAFRSYYSVIFPDLTQKAKSGILRFLWQADPFKAKWAILAKAYSIIRDKHDDEVSLESFLTLNAPLIGILDPDRYLNVIGWQLAPDDQQQYTMARVKTPASLEAESSTNYSVDDLVKHCYATGYVTIGKGKSKAIKHHNAPTMAFAVQPALVIHKDDSLQVSGNNTIVSTIYSAEVDMEYPSFEPTEDTLLPNPSDLSSNVANDTTLGAMENIFVCHRQQPSNDPGAGNDFMPDNIGFPGIINASPQALMPYDPLYCDPFEAFDIKQFLDV</sequence>